<proteinExistence type="predicted"/>
<name>A0ABV0BN54_9SPHI</name>
<gene>
    <name evidence="1" type="ORF">ABE541_01030</name>
</gene>
<organism evidence="1 2">
    <name type="scientific">Sphingobacterium kitahiroshimense</name>
    <dbReference type="NCBI Taxonomy" id="470446"/>
    <lineage>
        <taxon>Bacteria</taxon>
        <taxon>Pseudomonadati</taxon>
        <taxon>Bacteroidota</taxon>
        <taxon>Sphingobacteriia</taxon>
        <taxon>Sphingobacteriales</taxon>
        <taxon>Sphingobacteriaceae</taxon>
        <taxon>Sphingobacterium</taxon>
    </lineage>
</organism>
<evidence type="ECO:0000313" key="2">
    <source>
        <dbReference type="Proteomes" id="UP001409291"/>
    </source>
</evidence>
<sequence length="390" mass="45064">MINNSVNWLYVLEEDLHPSVLSANVAHLSEPSGYSNNLKNHTQTFRPYFVNVVGRSSQEAKIILIQLINLSNVIYQYLIGIKGSSNGDLSSNQMRQLYNQTLVQLEILLDFCVKFDELISETLPLTTYSISDIRIHLRKKLDALRNRLSKCEIDRQLRELILVGLKQLIIRRELKRSEAEYANLILDQLGRLTSFSAFEVENLLYQYEFNTPEFFNYCARGCDTLLLDTPSLHTQFEILIGLEDRMNGLPPRTKARWASKDESIQDQLRVFLKEKKTYVQQRLDLRRAEISDSKLSDEVDRALINLPVTQLGLFIRLSMEKGIIPNEDVGKTFAYYAQHFRTPKTPFISAESLQKKSTNVEYATANKLKSHLIGMVNWLNEHYNTQHGQN</sequence>
<dbReference type="Proteomes" id="UP001409291">
    <property type="component" value="Unassembled WGS sequence"/>
</dbReference>
<keyword evidence="2" id="KW-1185">Reference proteome</keyword>
<accession>A0ABV0BN54</accession>
<protein>
    <submittedName>
        <fullName evidence="1">Uncharacterized protein</fullName>
    </submittedName>
</protein>
<comment type="caution">
    <text evidence="1">The sequence shown here is derived from an EMBL/GenBank/DDBJ whole genome shotgun (WGS) entry which is preliminary data.</text>
</comment>
<reference evidence="1 2" key="1">
    <citation type="submission" date="2024-04" db="EMBL/GenBank/DDBJ databases">
        <title>WGS of bacteria from Torrens River.</title>
        <authorList>
            <person name="Wyrsch E.R."/>
            <person name="Drigo B."/>
        </authorList>
    </citation>
    <scope>NUCLEOTIDE SEQUENCE [LARGE SCALE GENOMIC DNA]</scope>
    <source>
        <strain evidence="1 2">TWI391</strain>
    </source>
</reference>
<dbReference type="EMBL" id="JBDJNQ010000001">
    <property type="protein sequence ID" value="MEN5375835.1"/>
    <property type="molecule type" value="Genomic_DNA"/>
</dbReference>
<evidence type="ECO:0000313" key="1">
    <source>
        <dbReference type="EMBL" id="MEN5375835.1"/>
    </source>
</evidence>
<dbReference type="RefSeq" id="WP_346580363.1">
    <property type="nucleotide sequence ID" value="NZ_JBDJLH010000006.1"/>
</dbReference>